<dbReference type="Gene3D" id="3.30.70.100">
    <property type="match status" value="1"/>
</dbReference>
<feature type="domain" description="ABM" evidence="1">
    <location>
        <begin position="3"/>
        <end position="93"/>
    </location>
</feature>
<dbReference type="PROSITE" id="PS51725">
    <property type="entry name" value="ABM"/>
    <property type="match status" value="1"/>
</dbReference>
<dbReference type="RefSeq" id="WP_016551154.1">
    <property type="nucleotide sequence ID" value="NZ_AKWZ02000011.1"/>
</dbReference>
<gene>
    <name evidence="2" type="ORF">LEP1GSC058_0942</name>
</gene>
<dbReference type="SUPFAM" id="SSF54909">
    <property type="entry name" value="Dimeric alpha+beta barrel"/>
    <property type="match status" value="1"/>
</dbReference>
<reference evidence="2" key="1">
    <citation type="submission" date="2013-04" db="EMBL/GenBank/DDBJ databases">
        <authorList>
            <person name="Harkins D.M."/>
            <person name="Durkin A.S."/>
            <person name="Selengut J.D."/>
            <person name="Sanka R."/>
            <person name="DePew J."/>
            <person name="Purushe J."/>
            <person name="Ahmed A."/>
            <person name="van der Linden H."/>
            <person name="Goris M.G.A."/>
            <person name="Hartskeerl R.A."/>
            <person name="Vinetz J.M."/>
            <person name="Sutton G.G."/>
            <person name="Nelson W.C."/>
            <person name="Fouts D.E."/>
        </authorList>
    </citation>
    <scope>NUCLEOTIDE SEQUENCE [LARGE SCALE GENOMIC DNA]</scope>
    <source>
        <strain evidence="2">BUT 6</strain>
    </source>
</reference>
<dbReference type="InterPro" id="IPR007138">
    <property type="entry name" value="ABM_dom"/>
</dbReference>
<dbReference type="EMBL" id="AKWZ02000011">
    <property type="protein sequence ID" value="EPG72586.1"/>
    <property type="molecule type" value="Genomic_DNA"/>
</dbReference>
<accession>S3UQA3</accession>
<name>S3UQA3_9LEPT</name>
<dbReference type="Proteomes" id="UP000014540">
    <property type="component" value="Unassembled WGS sequence"/>
</dbReference>
<dbReference type="STRING" id="1193011.LEP1GSC058_0942"/>
<organism evidence="2 3">
    <name type="scientific">Leptospira fainei serovar Hurstbridge str. BUT 6</name>
    <dbReference type="NCBI Taxonomy" id="1193011"/>
    <lineage>
        <taxon>Bacteria</taxon>
        <taxon>Pseudomonadati</taxon>
        <taxon>Spirochaetota</taxon>
        <taxon>Spirochaetia</taxon>
        <taxon>Leptospirales</taxon>
        <taxon>Leptospiraceae</taxon>
        <taxon>Leptospira</taxon>
    </lineage>
</organism>
<keyword evidence="2" id="KW-0503">Monooxygenase</keyword>
<comment type="caution">
    <text evidence="2">The sequence shown here is derived from an EMBL/GenBank/DDBJ whole genome shotgun (WGS) entry which is preliminary data.</text>
</comment>
<keyword evidence="2" id="KW-0560">Oxidoreductase</keyword>
<dbReference type="Pfam" id="PF03992">
    <property type="entry name" value="ABM"/>
    <property type="match status" value="1"/>
</dbReference>
<keyword evidence="3" id="KW-1185">Reference proteome</keyword>
<protein>
    <submittedName>
        <fullName evidence="2">Antibiotic biosynthesis monooxygenase</fullName>
    </submittedName>
</protein>
<dbReference type="InterPro" id="IPR011008">
    <property type="entry name" value="Dimeric_a/b-barrel"/>
</dbReference>
<dbReference type="AlphaFoldDB" id="S3UQA3"/>
<evidence type="ECO:0000313" key="2">
    <source>
        <dbReference type="EMBL" id="EPG72586.1"/>
    </source>
</evidence>
<sequence>MAFVRIGKFKAKPERVVEICRTYEKEAIPMIRKAEGNISAALLQENSAPDSFLAITIWQTEEDAVAYEKSGLAEEMVNKIRPSFAAPPTLVTYNAFGI</sequence>
<dbReference type="OrthoDB" id="8081482at2"/>
<dbReference type="GO" id="GO:0004497">
    <property type="term" value="F:monooxygenase activity"/>
    <property type="evidence" value="ECO:0007669"/>
    <property type="project" value="UniProtKB-KW"/>
</dbReference>
<proteinExistence type="predicted"/>
<evidence type="ECO:0000313" key="3">
    <source>
        <dbReference type="Proteomes" id="UP000014540"/>
    </source>
</evidence>
<evidence type="ECO:0000259" key="1">
    <source>
        <dbReference type="PROSITE" id="PS51725"/>
    </source>
</evidence>